<accession>A0A6A6BA40</accession>
<keyword evidence="2" id="KW-1185">Reference proteome</keyword>
<dbReference type="Proteomes" id="UP000799438">
    <property type="component" value="Unassembled WGS sequence"/>
</dbReference>
<name>A0A6A6BA40_9PEZI</name>
<sequence>MTAWGFGLNATLGRSSAASADRPSHALQPDSLRAAAPYRDIFYSLRRLTLAAPRSPANDKAAGSASSLWDRALIVRLNHHHHHSTNHC</sequence>
<dbReference type="RefSeq" id="XP_033396782.1">
    <property type="nucleotide sequence ID" value="XM_033540655.1"/>
</dbReference>
<proteinExistence type="predicted"/>
<organism evidence="1 2">
    <name type="scientific">Aplosporella prunicola CBS 121167</name>
    <dbReference type="NCBI Taxonomy" id="1176127"/>
    <lineage>
        <taxon>Eukaryota</taxon>
        <taxon>Fungi</taxon>
        <taxon>Dikarya</taxon>
        <taxon>Ascomycota</taxon>
        <taxon>Pezizomycotina</taxon>
        <taxon>Dothideomycetes</taxon>
        <taxon>Dothideomycetes incertae sedis</taxon>
        <taxon>Botryosphaeriales</taxon>
        <taxon>Aplosporellaceae</taxon>
        <taxon>Aplosporella</taxon>
    </lineage>
</organism>
<feature type="non-terminal residue" evidence="1">
    <location>
        <position position="88"/>
    </location>
</feature>
<dbReference type="GeneID" id="54298151"/>
<dbReference type="AlphaFoldDB" id="A0A6A6BA40"/>
<dbReference type="EMBL" id="ML995488">
    <property type="protein sequence ID" value="KAF2141069.1"/>
    <property type="molecule type" value="Genomic_DNA"/>
</dbReference>
<evidence type="ECO:0000313" key="2">
    <source>
        <dbReference type="Proteomes" id="UP000799438"/>
    </source>
</evidence>
<gene>
    <name evidence="1" type="ORF">K452DRAFT_288441</name>
</gene>
<evidence type="ECO:0000313" key="1">
    <source>
        <dbReference type="EMBL" id="KAF2141069.1"/>
    </source>
</evidence>
<protein>
    <submittedName>
        <fullName evidence="1">Uncharacterized protein</fullName>
    </submittedName>
</protein>
<reference evidence="1" key="1">
    <citation type="journal article" date="2020" name="Stud. Mycol.">
        <title>101 Dothideomycetes genomes: a test case for predicting lifestyles and emergence of pathogens.</title>
        <authorList>
            <person name="Haridas S."/>
            <person name="Albert R."/>
            <person name="Binder M."/>
            <person name="Bloem J."/>
            <person name="Labutti K."/>
            <person name="Salamov A."/>
            <person name="Andreopoulos B."/>
            <person name="Baker S."/>
            <person name="Barry K."/>
            <person name="Bills G."/>
            <person name="Bluhm B."/>
            <person name="Cannon C."/>
            <person name="Castanera R."/>
            <person name="Culley D."/>
            <person name="Daum C."/>
            <person name="Ezra D."/>
            <person name="Gonzalez J."/>
            <person name="Henrissat B."/>
            <person name="Kuo A."/>
            <person name="Liang C."/>
            <person name="Lipzen A."/>
            <person name="Lutzoni F."/>
            <person name="Magnuson J."/>
            <person name="Mondo S."/>
            <person name="Nolan M."/>
            <person name="Ohm R."/>
            <person name="Pangilinan J."/>
            <person name="Park H.-J."/>
            <person name="Ramirez L."/>
            <person name="Alfaro M."/>
            <person name="Sun H."/>
            <person name="Tritt A."/>
            <person name="Yoshinaga Y."/>
            <person name="Zwiers L.-H."/>
            <person name="Turgeon B."/>
            <person name="Goodwin S."/>
            <person name="Spatafora J."/>
            <person name="Crous P."/>
            <person name="Grigoriev I."/>
        </authorList>
    </citation>
    <scope>NUCLEOTIDE SEQUENCE</scope>
    <source>
        <strain evidence="1">CBS 121167</strain>
    </source>
</reference>